<dbReference type="EMBL" id="JBBHLL010000037">
    <property type="protein sequence ID" value="KAK7825853.1"/>
    <property type="molecule type" value="Genomic_DNA"/>
</dbReference>
<proteinExistence type="predicted"/>
<feature type="non-terminal residue" evidence="1">
    <location>
        <position position="1"/>
    </location>
</feature>
<sequence>PSLDGAVLGKAVTVKGVDGVAIACLLTENQSSARQVKTAHLCKHTGGSSEGSPHMLPGGRVFQCARLQLSLTQKSCGLEDLIGDWPKTPPQIQFLLLSLAQGDRCEDLSGNQDATDVVSRASHDAGESGSVSELWRLSECEGVLGLEWKVTLRRTSSSHEGSWHSLLIKIMSLILKSTQIVSNHFRCKNLSLPSHSGWSWRRLSKS</sequence>
<organism evidence="1 2">
    <name type="scientific">Myodes glareolus</name>
    <name type="common">Bank vole</name>
    <name type="synonym">Clethrionomys glareolus</name>
    <dbReference type="NCBI Taxonomy" id="447135"/>
    <lineage>
        <taxon>Eukaryota</taxon>
        <taxon>Metazoa</taxon>
        <taxon>Chordata</taxon>
        <taxon>Craniata</taxon>
        <taxon>Vertebrata</taxon>
        <taxon>Euteleostomi</taxon>
        <taxon>Mammalia</taxon>
        <taxon>Eutheria</taxon>
        <taxon>Euarchontoglires</taxon>
        <taxon>Glires</taxon>
        <taxon>Rodentia</taxon>
        <taxon>Myomorpha</taxon>
        <taxon>Muroidea</taxon>
        <taxon>Cricetidae</taxon>
        <taxon>Arvicolinae</taxon>
        <taxon>Myodes</taxon>
    </lineage>
</organism>
<keyword evidence="2" id="KW-1185">Reference proteome</keyword>
<evidence type="ECO:0000313" key="2">
    <source>
        <dbReference type="Proteomes" id="UP001488838"/>
    </source>
</evidence>
<protein>
    <submittedName>
        <fullName evidence="1">Uncharacterized protein</fullName>
    </submittedName>
</protein>
<evidence type="ECO:0000313" key="1">
    <source>
        <dbReference type="EMBL" id="KAK7825853.1"/>
    </source>
</evidence>
<comment type="caution">
    <text evidence="1">The sequence shown here is derived from an EMBL/GenBank/DDBJ whole genome shotgun (WGS) entry which is preliminary data.</text>
</comment>
<name>A0AAW0JGT7_MYOGA</name>
<feature type="non-terminal residue" evidence="1">
    <location>
        <position position="206"/>
    </location>
</feature>
<reference evidence="1 2" key="1">
    <citation type="journal article" date="2023" name="bioRxiv">
        <title>Conserved and derived expression patterns and positive selection on dental genes reveal complex evolutionary context of ever-growing rodent molars.</title>
        <authorList>
            <person name="Calamari Z.T."/>
            <person name="Song A."/>
            <person name="Cohen E."/>
            <person name="Akter M."/>
            <person name="Roy R.D."/>
            <person name="Hallikas O."/>
            <person name="Christensen M.M."/>
            <person name="Li P."/>
            <person name="Marangoni P."/>
            <person name="Jernvall J."/>
            <person name="Klein O.D."/>
        </authorList>
    </citation>
    <scope>NUCLEOTIDE SEQUENCE [LARGE SCALE GENOMIC DNA]</scope>
    <source>
        <strain evidence="1">V071</strain>
    </source>
</reference>
<dbReference type="AlphaFoldDB" id="A0AAW0JGT7"/>
<gene>
    <name evidence="1" type="ORF">U0070_008609</name>
</gene>
<dbReference type="Proteomes" id="UP001488838">
    <property type="component" value="Unassembled WGS sequence"/>
</dbReference>
<accession>A0AAW0JGT7</accession>